<evidence type="ECO:0000313" key="2">
    <source>
        <dbReference type="Proteomes" id="UP000789901"/>
    </source>
</evidence>
<sequence length="151" mass="18389">MTWRRNQSASQIDDIWISTEVIHKFMKPELWQADGITDSDHVILKTSWKIKLRAKPRRKKKTIRKCYQYDKTSEEDWTEIRKFIGEKMAEETNYDDKLYMYFNENAKSNRLHEITTETEMEHPSEKEETNPFTRQIWQADKECWIYTANDK</sequence>
<dbReference type="EMBL" id="CAJVQB010009519">
    <property type="protein sequence ID" value="CAG8730921.1"/>
    <property type="molecule type" value="Genomic_DNA"/>
</dbReference>
<dbReference type="Proteomes" id="UP000789901">
    <property type="component" value="Unassembled WGS sequence"/>
</dbReference>
<organism evidence="1 2">
    <name type="scientific">Gigaspora margarita</name>
    <dbReference type="NCBI Taxonomy" id="4874"/>
    <lineage>
        <taxon>Eukaryota</taxon>
        <taxon>Fungi</taxon>
        <taxon>Fungi incertae sedis</taxon>
        <taxon>Mucoromycota</taxon>
        <taxon>Glomeromycotina</taxon>
        <taxon>Glomeromycetes</taxon>
        <taxon>Diversisporales</taxon>
        <taxon>Gigasporaceae</taxon>
        <taxon>Gigaspora</taxon>
    </lineage>
</organism>
<comment type="caution">
    <text evidence="1">The sequence shown here is derived from an EMBL/GenBank/DDBJ whole genome shotgun (WGS) entry which is preliminary data.</text>
</comment>
<gene>
    <name evidence="1" type="ORF">GMARGA_LOCUS14392</name>
</gene>
<reference evidence="1 2" key="1">
    <citation type="submission" date="2021-06" db="EMBL/GenBank/DDBJ databases">
        <authorList>
            <person name="Kallberg Y."/>
            <person name="Tangrot J."/>
            <person name="Rosling A."/>
        </authorList>
    </citation>
    <scope>NUCLEOTIDE SEQUENCE [LARGE SCALE GENOMIC DNA]</scope>
    <source>
        <strain evidence="1 2">120-4 pot B 10/14</strain>
    </source>
</reference>
<keyword evidence="2" id="KW-1185">Reference proteome</keyword>
<name>A0ABN7V4S4_GIGMA</name>
<protein>
    <submittedName>
        <fullName evidence="1">8475_t:CDS:1</fullName>
    </submittedName>
</protein>
<accession>A0ABN7V4S4</accession>
<proteinExistence type="predicted"/>
<evidence type="ECO:0000313" key="1">
    <source>
        <dbReference type="EMBL" id="CAG8730921.1"/>
    </source>
</evidence>